<feature type="transmembrane region" description="Helical" evidence="21">
    <location>
        <begin position="144"/>
        <end position="162"/>
    </location>
</feature>
<dbReference type="GO" id="GO:0005886">
    <property type="term" value="C:plasma membrane"/>
    <property type="evidence" value="ECO:0007669"/>
    <property type="project" value="UniProtKB-SubCell"/>
</dbReference>
<dbReference type="InterPro" id="IPR001757">
    <property type="entry name" value="P_typ_ATPase"/>
</dbReference>
<reference evidence="24" key="1">
    <citation type="journal article" date="2021" name="PeerJ">
        <title>Extensive microbial diversity within the chicken gut microbiome revealed by metagenomics and culture.</title>
        <authorList>
            <person name="Gilroy R."/>
            <person name="Ravi A."/>
            <person name="Getino M."/>
            <person name="Pursley I."/>
            <person name="Horton D.L."/>
            <person name="Alikhan N.F."/>
            <person name="Baker D."/>
            <person name="Gharbi K."/>
            <person name="Hall N."/>
            <person name="Watson M."/>
            <person name="Adriaenssens E.M."/>
            <person name="Foster-Nyarko E."/>
            <person name="Jarju S."/>
            <person name="Secka A."/>
            <person name="Antonio M."/>
            <person name="Oren A."/>
            <person name="Chaudhuri R.R."/>
            <person name="La Ragione R."/>
            <person name="Hildebrand F."/>
            <person name="Pallen M.J."/>
        </authorList>
    </citation>
    <scope>NUCLEOTIDE SEQUENCE</scope>
    <source>
        <strain evidence="24">CHK179-28034</strain>
    </source>
</reference>
<evidence type="ECO:0000256" key="10">
    <source>
        <dbReference type="ARBA" id="ARBA00022796"/>
    </source>
</evidence>
<dbReference type="InterPro" id="IPR059000">
    <property type="entry name" value="ATPase_P-type_domA"/>
</dbReference>
<reference evidence="24" key="2">
    <citation type="submission" date="2021-04" db="EMBL/GenBank/DDBJ databases">
        <authorList>
            <person name="Gilroy R."/>
        </authorList>
    </citation>
    <scope>NUCLEOTIDE SEQUENCE</scope>
    <source>
        <strain evidence="24">CHK179-28034</strain>
    </source>
</reference>
<dbReference type="Gene3D" id="2.70.150.10">
    <property type="entry name" value="Calcium-transporting ATPase, cytoplasmic transduction domain A"/>
    <property type="match status" value="1"/>
</dbReference>
<evidence type="ECO:0000259" key="23">
    <source>
        <dbReference type="PROSITE" id="PS50846"/>
    </source>
</evidence>
<dbReference type="InterPro" id="IPR006122">
    <property type="entry name" value="HMA_Cu_ion-bd"/>
</dbReference>
<keyword evidence="14 21" id="KW-1133">Transmembrane helix</keyword>
<dbReference type="InterPro" id="IPR023298">
    <property type="entry name" value="ATPase_P-typ_TM_dom_sf"/>
</dbReference>
<dbReference type="SUPFAM" id="SSF56784">
    <property type="entry name" value="HAD-like"/>
    <property type="match status" value="1"/>
</dbReference>
<keyword evidence="10" id="KW-0187">Copper transport</keyword>
<dbReference type="NCBIfam" id="TIGR00003">
    <property type="entry name" value="copper ion binding protein"/>
    <property type="match status" value="2"/>
</dbReference>
<evidence type="ECO:0000256" key="19">
    <source>
        <dbReference type="ARBA" id="ARBA00033239"/>
    </source>
</evidence>
<keyword evidence="13" id="KW-1278">Translocase</keyword>
<evidence type="ECO:0000256" key="18">
    <source>
        <dbReference type="ARBA" id="ARBA00029719"/>
    </source>
</evidence>
<evidence type="ECO:0000256" key="5">
    <source>
        <dbReference type="ARBA" id="ARBA00022448"/>
    </source>
</evidence>
<proteinExistence type="inferred from homology"/>
<evidence type="ECO:0000256" key="21">
    <source>
        <dbReference type="RuleBase" id="RU362081"/>
    </source>
</evidence>
<dbReference type="Gene3D" id="3.40.1110.10">
    <property type="entry name" value="Calcium-transporting ATPase, cytoplasmic domain N"/>
    <property type="match status" value="1"/>
</dbReference>
<feature type="domain" description="HMA" evidence="23">
    <location>
        <begin position="833"/>
        <end position="897"/>
    </location>
</feature>
<evidence type="ECO:0000256" key="9">
    <source>
        <dbReference type="ARBA" id="ARBA00022741"/>
    </source>
</evidence>
<dbReference type="EC" id="7.2.2.8" evidence="3"/>
<sequence>MKENFNVTGMTCSACSARVEKCVAKLDGADKVTVNLLTNSMQVEYDEAVLSEKQIIDAVVKAGYGAFPKEARGAGNAPETAGAAASAGASRAAGGSGSIVEEQLREMKFRLWVSFGFLIPLMYVSMGHMAGLPLPYFLSGVENSVSFAFTQFLLCIPVIFVNRKYYTKGFQTLFHLAPNMDSLIAIGSSASLIYGIFAIYRMSYGLGQGDMGLVHRYYHDLYFESAAMILALITVGKYLETRSKGKTSEAITKLMDLAPKTAFVERDGKEVEVPVEEVRTGDILTVRPGASIPVDGFIIEGSTSIDEAAITGESIPVHKQVNDTVIAATMNKTGFIRFKATRVGEDTTFSQIIRLVEEASSSKAPIAKIADKISGIFVPAVIAIAIITAAAWMLSGATFEFALSCAISVLVISCPCALGLATPVAIMVGTGKGAENGILLKSGEALETAHNIQCVVMDKTGTITQGKPVVTNVETNMALDAFLAVAAGLEAKSEHPLAEAIMEFTGKQQAQPAKVEDFRSIPGKGVEGRIDGRMYYAGNQRLMEEKQITLGYYEQRLDKLADEGKTPMIFAGEKEILGIISVADVVKPTSHAAVKELKAMGIEVVMLTGDNRRTAEAIRRQLDIDKVIAEVLPQDKEREIAALQQEGKTVAMIGDGINDAPALARADVGLAIGAGTDVAIESADVVLMKNDLLDVVTAIRLSKAVIRNIKQNLFWAFFYNTLGIPVAAGVFYTAFGLKLNPMIGAAAMSLSSVFVVTNALRIRRFRASAAAETAQDVTVLPEAKITVREGSQPGAGSDRSQDTRPADNNHQKDDTLTQENQSASNKNHKEDNTMLTMKIEGMACGHCKAAVEKALNAIDGVKAEVNLEAKTASVDAPADMDKEVLKKAVEDAGYEVVGIE</sequence>
<feature type="transmembrane region" description="Helical" evidence="21">
    <location>
        <begin position="221"/>
        <end position="239"/>
    </location>
</feature>
<name>A0A9D2EMZ9_9FIRM</name>
<feature type="transmembrane region" description="Helical" evidence="21">
    <location>
        <begin position="741"/>
        <end position="760"/>
    </location>
</feature>
<gene>
    <name evidence="24" type="ORF">H9968_12040</name>
</gene>
<dbReference type="EMBL" id="DXBR01000109">
    <property type="protein sequence ID" value="HIZ40624.1"/>
    <property type="molecule type" value="Genomic_DNA"/>
</dbReference>
<dbReference type="GO" id="GO:0055070">
    <property type="term" value="P:copper ion homeostasis"/>
    <property type="evidence" value="ECO:0007669"/>
    <property type="project" value="TreeGrafter"/>
</dbReference>
<comment type="caution">
    <text evidence="24">The sequence shown here is derived from an EMBL/GenBank/DDBJ whole genome shotgun (WGS) entry which is preliminary data.</text>
</comment>
<evidence type="ECO:0000256" key="16">
    <source>
        <dbReference type="ARBA" id="ARBA00023065"/>
    </source>
</evidence>
<dbReference type="Pfam" id="PF00122">
    <property type="entry name" value="E1-E2_ATPase"/>
    <property type="match status" value="1"/>
</dbReference>
<dbReference type="PANTHER" id="PTHR43520:SF8">
    <property type="entry name" value="P-TYPE CU(+) TRANSPORTER"/>
    <property type="match status" value="1"/>
</dbReference>
<feature type="region of interest" description="Disordered" evidence="22">
    <location>
        <begin position="785"/>
        <end position="831"/>
    </location>
</feature>
<evidence type="ECO:0000256" key="6">
    <source>
        <dbReference type="ARBA" id="ARBA00022692"/>
    </source>
</evidence>
<dbReference type="GO" id="GO:0016887">
    <property type="term" value="F:ATP hydrolysis activity"/>
    <property type="evidence" value="ECO:0007669"/>
    <property type="project" value="InterPro"/>
</dbReference>
<comment type="catalytic activity">
    <reaction evidence="20">
        <text>Cu(+)(in) + ATP + H2O = Cu(+)(out) + ADP + phosphate + H(+)</text>
        <dbReference type="Rhea" id="RHEA:25792"/>
        <dbReference type="ChEBI" id="CHEBI:15377"/>
        <dbReference type="ChEBI" id="CHEBI:15378"/>
        <dbReference type="ChEBI" id="CHEBI:30616"/>
        <dbReference type="ChEBI" id="CHEBI:43474"/>
        <dbReference type="ChEBI" id="CHEBI:49552"/>
        <dbReference type="ChEBI" id="CHEBI:456216"/>
        <dbReference type="EC" id="7.2.2.8"/>
    </reaction>
</comment>
<keyword evidence="16" id="KW-0406">Ion transport</keyword>
<keyword evidence="17 21" id="KW-0472">Membrane</keyword>
<keyword evidence="11 21" id="KW-0067">ATP-binding</keyword>
<keyword evidence="12" id="KW-0460">Magnesium</keyword>
<dbReference type="SFLD" id="SFLDG00002">
    <property type="entry name" value="C1.7:_P-type_atpase_like"/>
    <property type="match status" value="1"/>
</dbReference>
<dbReference type="Pfam" id="PF00702">
    <property type="entry name" value="Hydrolase"/>
    <property type="match status" value="1"/>
</dbReference>
<dbReference type="GO" id="GO:0043682">
    <property type="term" value="F:P-type divalent copper transporter activity"/>
    <property type="evidence" value="ECO:0007669"/>
    <property type="project" value="TreeGrafter"/>
</dbReference>
<dbReference type="InterPro" id="IPR018303">
    <property type="entry name" value="ATPase_P-typ_P_site"/>
</dbReference>
<evidence type="ECO:0000313" key="24">
    <source>
        <dbReference type="EMBL" id="HIZ40624.1"/>
    </source>
</evidence>
<evidence type="ECO:0000256" key="14">
    <source>
        <dbReference type="ARBA" id="ARBA00022989"/>
    </source>
</evidence>
<dbReference type="InterPro" id="IPR008250">
    <property type="entry name" value="ATPase_P-typ_transduc_dom_A_sf"/>
</dbReference>
<dbReference type="InterPro" id="IPR027256">
    <property type="entry name" value="P-typ_ATPase_IB"/>
</dbReference>
<evidence type="ECO:0000256" key="15">
    <source>
        <dbReference type="ARBA" id="ARBA00023008"/>
    </source>
</evidence>
<keyword evidence="6 21" id="KW-0812">Transmembrane</keyword>
<protein>
    <recommendedName>
        <fullName evidence="4">Copper-exporting P-type ATPase</fullName>
        <ecNumber evidence="3">7.2.2.8</ecNumber>
    </recommendedName>
    <alternativeName>
        <fullName evidence="18">Copper-exporting P-type ATPase A</fullName>
    </alternativeName>
    <alternativeName>
        <fullName evidence="19">Cu(+)-exporting ATPase</fullName>
    </alternativeName>
</protein>
<evidence type="ECO:0000256" key="2">
    <source>
        <dbReference type="ARBA" id="ARBA00006024"/>
    </source>
</evidence>
<dbReference type="InterPro" id="IPR023299">
    <property type="entry name" value="ATPase_P-typ_cyto_dom_N"/>
</dbReference>
<keyword evidence="15" id="KW-0186">Copper</keyword>
<dbReference type="Proteomes" id="UP000824049">
    <property type="component" value="Unassembled WGS sequence"/>
</dbReference>
<dbReference type="InterPro" id="IPR044492">
    <property type="entry name" value="P_typ_ATPase_HD_dom"/>
</dbReference>
<comment type="similarity">
    <text evidence="2 21">Belongs to the cation transport ATPase (P-type) (TC 3.A.3) family. Type IB subfamily.</text>
</comment>
<feature type="transmembrane region" description="Helical" evidence="21">
    <location>
        <begin position="183"/>
        <end position="201"/>
    </location>
</feature>
<dbReference type="SUPFAM" id="SSF55008">
    <property type="entry name" value="HMA, heavy metal-associated domain"/>
    <property type="match status" value="2"/>
</dbReference>
<dbReference type="SUPFAM" id="SSF81653">
    <property type="entry name" value="Calcium ATPase, transduction domain A"/>
    <property type="match status" value="1"/>
</dbReference>
<dbReference type="CDD" id="cd00371">
    <property type="entry name" value="HMA"/>
    <property type="match status" value="2"/>
</dbReference>
<accession>A0A9D2EMZ9</accession>
<dbReference type="FunFam" id="3.40.50.1000:FF:000333">
    <property type="entry name" value="Copper-transporting ATPase 2"/>
    <property type="match status" value="1"/>
</dbReference>
<comment type="subcellular location">
    <subcellularLocation>
        <location evidence="1">Cell membrane</location>
        <topology evidence="1">Multi-pass membrane protein</topology>
    </subcellularLocation>
</comment>
<dbReference type="NCBIfam" id="TIGR01494">
    <property type="entry name" value="ATPase_P-type"/>
    <property type="match status" value="1"/>
</dbReference>
<keyword evidence="5" id="KW-0813">Transport</keyword>
<keyword evidence="9 21" id="KW-0547">Nucleotide-binding</keyword>
<dbReference type="InterPro" id="IPR036163">
    <property type="entry name" value="HMA_dom_sf"/>
</dbReference>
<dbReference type="SFLD" id="SFLDS00003">
    <property type="entry name" value="Haloacid_Dehalogenase"/>
    <property type="match status" value="1"/>
</dbReference>
<dbReference type="SUPFAM" id="SSF81665">
    <property type="entry name" value="Calcium ATPase, transmembrane domain M"/>
    <property type="match status" value="1"/>
</dbReference>
<dbReference type="FunFam" id="2.70.150.10:FF:000002">
    <property type="entry name" value="Copper-transporting ATPase 1, putative"/>
    <property type="match status" value="1"/>
</dbReference>
<keyword evidence="7 21" id="KW-0479">Metal-binding</keyword>
<dbReference type="InterPro" id="IPR023214">
    <property type="entry name" value="HAD_sf"/>
</dbReference>
<feature type="transmembrane region" description="Helical" evidence="21">
    <location>
        <begin position="401"/>
        <end position="426"/>
    </location>
</feature>
<dbReference type="NCBIfam" id="TIGR01511">
    <property type="entry name" value="ATPase-IB1_Cu"/>
    <property type="match status" value="1"/>
</dbReference>
<dbReference type="NCBIfam" id="TIGR01525">
    <property type="entry name" value="ATPase-IB_hvy"/>
    <property type="match status" value="1"/>
</dbReference>
<dbReference type="Pfam" id="PF00403">
    <property type="entry name" value="HMA"/>
    <property type="match status" value="2"/>
</dbReference>
<feature type="transmembrane region" description="Helical" evidence="21">
    <location>
        <begin position="373"/>
        <end position="395"/>
    </location>
</feature>
<dbReference type="PROSITE" id="PS00154">
    <property type="entry name" value="ATPASE_E1_E2"/>
    <property type="match status" value="1"/>
</dbReference>
<dbReference type="PROSITE" id="PS50846">
    <property type="entry name" value="HMA_2"/>
    <property type="match status" value="2"/>
</dbReference>
<keyword evidence="21" id="KW-1003">Cell membrane</keyword>
<evidence type="ECO:0000256" key="4">
    <source>
        <dbReference type="ARBA" id="ARBA00015102"/>
    </source>
</evidence>
<feature type="transmembrane region" description="Helical" evidence="21">
    <location>
        <begin position="111"/>
        <end position="132"/>
    </location>
</feature>
<evidence type="ECO:0000256" key="12">
    <source>
        <dbReference type="ARBA" id="ARBA00022842"/>
    </source>
</evidence>
<dbReference type="PANTHER" id="PTHR43520">
    <property type="entry name" value="ATP7, ISOFORM B"/>
    <property type="match status" value="1"/>
</dbReference>
<dbReference type="Gene3D" id="3.40.50.1000">
    <property type="entry name" value="HAD superfamily/HAD-like"/>
    <property type="match status" value="1"/>
</dbReference>
<evidence type="ECO:0000256" key="13">
    <source>
        <dbReference type="ARBA" id="ARBA00022967"/>
    </source>
</evidence>
<feature type="transmembrane region" description="Helical" evidence="21">
    <location>
        <begin position="713"/>
        <end position="735"/>
    </location>
</feature>
<evidence type="ECO:0000256" key="22">
    <source>
        <dbReference type="SAM" id="MobiDB-lite"/>
    </source>
</evidence>
<dbReference type="FunFam" id="3.30.70.100:FF:000005">
    <property type="entry name" value="Copper-exporting P-type ATPase A"/>
    <property type="match status" value="1"/>
</dbReference>
<dbReference type="CDD" id="cd02094">
    <property type="entry name" value="P-type_ATPase_Cu-like"/>
    <property type="match status" value="1"/>
</dbReference>
<evidence type="ECO:0000313" key="25">
    <source>
        <dbReference type="Proteomes" id="UP000824049"/>
    </source>
</evidence>
<dbReference type="AlphaFoldDB" id="A0A9D2EMZ9"/>
<evidence type="ECO:0000256" key="11">
    <source>
        <dbReference type="ARBA" id="ARBA00022840"/>
    </source>
</evidence>
<evidence type="ECO:0000256" key="17">
    <source>
        <dbReference type="ARBA" id="ARBA00023136"/>
    </source>
</evidence>
<feature type="domain" description="HMA" evidence="23">
    <location>
        <begin position="1"/>
        <end position="67"/>
    </location>
</feature>
<dbReference type="GO" id="GO:0005524">
    <property type="term" value="F:ATP binding"/>
    <property type="evidence" value="ECO:0007669"/>
    <property type="project" value="UniProtKB-UniRule"/>
</dbReference>
<dbReference type="InterPro" id="IPR006121">
    <property type="entry name" value="HMA_dom"/>
</dbReference>
<dbReference type="InterPro" id="IPR017969">
    <property type="entry name" value="Heavy-metal-associated_CS"/>
</dbReference>
<evidence type="ECO:0000256" key="1">
    <source>
        <dbReference type="ARBA" id="ARBA00004651"/>
    </source>
</evidence>
<organism evidence="24 25">
    <name type="scientific">Candidatus Anaerobutyricum stercoris</name>
    <dbReference type="NCBI Taxonomy" id="2838457"/>
    <lineage>
        <taxon>Bacteria</taxon>
        <taxon>Bacillati</taxon>
        <taxon>Bacillota</taxon>
        <taxon>Clostridia</taxon>
        <taxon>Lachnospirales</taxon>
        <taxon>Lachnospiraceae</taxon>
        <taxon>Anaerobutyricum</taxon>
    </lineage>
</organism>
<evidence type="ECO:0000256" key="3">
    <source>
        <dbReference type="ARBA" id="ARBA00012517"/>
    </source>
</evidence>
<dbReference type="GO" id="GO:0005507">
    <property type="term" value="F:copper ion binding"/>
    <property type="evidence" value="ECO:0007669"/>
    <property type="project" value="InterPro"/>
</dbReference>
<dbReference type="GO" id="GO:0140581">
    <property type="term" value="F:P-type monovalent copper transporter activity"/>
    <property type="evidence" value="ECO:0007669"/>
    <property type="project" value="UniProtKB-EC"/>
</dbReference>
<feature type="compositionally biased region" description="Basic and acidic residues" evidence="22">
    <location>
        <begin position="799"/>
        <end position="815"/>
    </location>
</feature>
<keyword evidence="8" id="KW-0677">Repeat</keyword>
<dbReference type="InterPro" id="IPR036412">
    <property type="entry name" value="HAD-like_sf"/>
</dbReference>
<dbReference type="PRINTS" id="PR00119">
    <property type="entry name" value="CATATPASE"/>
</dbReference>
<evidence type="ECO:0000256" key="7">
    <source>
        <dbReference type="ARBA" id="ARBA00022723"/>
    </source>
</evidence>
<dbReference type="PROSITE" id="PS01047">
    <property type="entry name" value="HMA_1"/>
    <property type="match status" value="2"/>
</dbReference>
<dbReference type="Gene3D" id="3.30.70.100">
    <property type="match status" value="2"/>
</dbReference>
<evidence type="ECO:0000256" key="8">
    <source>
        <dbReference type="ARBA" id="ARBA00022737"/>
    </source>
</evidence>
<dbReference type="PRINTS" id="PR00941">
    <property type="entry name" value="CDATPASE"/>
</dbReference>
<dbReference type="SFLD" id="SFLDF00027">
    <property type="entry name" value="p-type_atpase"/>
    <property type="match status" value="1"/>
</dbReference>
<evidence type="ECO:0000256" key="20">
    <source>
        <dbReference type="ARBA" id="ARBA00049289"/>
    </source>
</evidence>